<feature type="compositionally biased region" description="Low complexity" evidence="2">
    <location>
        <begin position="793"/>
        <end position="803"/>
    </location>
</feature>
<dbReference type="InterPro" id="IPR016024">
    <property type="entry name" value="ARM-type_fold"/>
</dbReference>
<dbReference type="InterPro" id="IPR021133">
    <property type="entry name" value="HEAT_type_2"/>
</dbReference>
<feature type="compositionally biased region" description="Pro residues" evidence="2">
    <location>
        <begin position="654"/>
        <end position="664"/>
    </location>
</feature>
<dbReference type="InterPro" id="IPR011989">
    <property type="entry name" value="ARM-like"/>
</dbReference>
<dbReference type="PROSITE" id="PS50011">
    <property type="entry name" value="PROTEIN_KINASE_DOM"/>
    <property type="match status" value="1"/>
</dbReference>
<protein>
    <recommendedName>
        <fullName evidence="3">Protein kinase domain-containing protein</fullName>
    </recommendedName>
</protein>
<proteinExistence type="predicted"/>
<dbReference type="InterPro" id="IPR000719">
    <property type="entry name" value="Prot_kinase_dom"/>
</dbReference>
<dbReference type="Gene3D" id="1.25.10.10">
    <property type="entry name" value="Leucine-rich Repeat Variant"/>
    <property type="match status" value="1"/>
</dbReference>
<dbReference type="InterPro" id="IPR011009">
    <property type="entry name" value="Kinase-like_dom_sf"/>
</dbReference>
<gene>
    <name evidence="4" type="ORF">MANT1106_LOCUS13864</name>
</gene>
<feature type="compositionally biased region" description="Low complexity" evidence="2">
    <location>
        <begin position="745"/>
        <end position="766"/>
    </location>
</feature>
<dbReference type="InterPro" id="IPR001245">
    <property type="entry name" value="Ser-Thr/Tyr_kinase_cat_dom"/>
</dbReference>
<name>A0A7S0SNT7_9CHLO</name>
<dbReference type="Pfam" id="PF07714">
    <property type="entry name" value="PK_Tyr_Ser-Thr"/>
    <property type="match status" value="1"/>
</dbReference>
<feature type="domain" description="Protein kinase" evidence="3">
    <location>
        <begin position="1"/>
        <end position="309"/>
    </location>
</feature>
<evidence type="ECO:0000313" key="4">
    <source>
        <dbReference type="EMBL" id="CAD8711178.1"/>
    </source>
</evidence>
<evidence type="ECO:0000256" key="1">
    <source>
        <dbReference type="PROSITE-ProRule" id="PRU00103"/>
    </source>
</evidence>
<dbReference type="GO" id="GO:0005524">
    <property type="term" value="F:ATP binding"/>
    <property type="evidence" value="ECO:0007669"/>
    <property type="project" value="InterPro"/>
</dbReference>
<accession>A0A7S0SNT7</accession>
<dbReference type="EMBL" id="HBFC01023051">
    <property type="protein sequence ID" value="CAD8711178.1"/>
    <property type="molecule type" value="Transcribed_RNA"/>
</dbReference>
<dbReference type="Gene3D" id="3.30.200.20">
    <property type="entry name" value="Phosphorylase Kinase, domain 1"/>
    <property type="match status" value="1"/>
</dbReference>
<dbReference type="PANTHER" id="PTHR12984">
    <property type="entry name" value="SCY1-RELATED S/T PROTEIN KINASE-LIKE"/>
    <property type="match status" value="1"/>
</dbReference>
<dbReference type="InterPro" id="IPR051177">
    <property type="entry name" value="CIK-Related_Protein"/>
</dbReference>
<dbReference type="GO" id="GO:0004672">
    <property type="term" value="F:protein kinase activity"/>
    <property type="evidence" value="ECO:0007669"/>
    <property type="project" value="InterPro"/>
</dbReference>
<feature type="compositionally biased region" description="Gly residues" evidence="2">
    <location>
        <begin position="816"/>
        <end position="831"/>
    </location>
</feature>
<feature type="repeat" description="HEAT" evidence="1">
    <location>
        <begin position="520"/>
        <end position="558"/>
    </location>
</feature>
<dbReference type="PROSITE" id="PS50077">
    <property type="entry name" value="HEAT_REPEAT"/>
    <property type="match status" value="1"/>
</dbReference>
<organism evidence="4">
    <name type="scientific">Mantoniella antarctica</name>
    <dbReference type="NCBI Taxonomy" id="81844"/>
    <lineage>
        <taxon>Eukaryota</taxon>
        <taxon>Viridiplantae</taxon>
        <taxon>Chlorophyta</taxon>
        <taxon>Mamiellophyceae</taxon>
        <taxon>Mamiellales</taxon>
        <taxon>Mamiellaceae</taxon>
        <taxon>Mantoniella</taxon>
    </lineage>
</organism>
<feature type="compositionally biased region" description="Acidic residues" evidence="2">
    <location>
        <begin position="698"/>
        <end position="726"/>
    </location>
</feature>
<dbReference type="SUPFAM" id="SSF48371">
    <property type="entry name" value="ARM repeat"/>
    <property type="match status" value="1"/>
</dbReference>
<feature type="region of interest" description="Disordered" evidence="2">
    <location>
        <begin position="634"/>
        <end position="861"/>
    </location>
</feature>
<evidence type="ECO:0000256" key="2">
    <source>
        <dbReference type="SAM" id="MobiDB-lite"/>
    </source>
</evidence>
<dbReference type="AlphaFoldDB" id="A0A7S0SNT7"/>
<dbReference type="Gene3D" id="1.10.510.10">
    <property type="entry name" value="Transferase(Phosphotransferase) domain 1"/>
    <property type="match status" value="1"/>
</dbReference>
<sequence length="861" mass="91612">MFKSFGSIGNLFGSSGPQLNYDIGEQYTRAFGSWTHYRGTSKEDHSPVSIFKFVGSTDSDKARIATARNGAKRLKTMRHPNILHMKETLEMESGGELTIYCVTEPVMPLEEHLKDLPTGTHQRDEYFALGLRQVATAVSFLSNDCKLVHGGVCMAAVVVTDRLDWKLSGFDLVSELDSIASGSNGEARIVHSGFMVPDQYKPEEYRRGDWASIPEGPPWAVDAWGLGCLIQEVYRGVPLSRTDQLRETDHIPQVLLKDYQKLLGSQPARRYNPKKLVENSSLFANKLVETITFLDNLTLKDSIEKEQFFRHLPRVLEGLAKAPVEKKILPQICESLVFATAPALAVSPMLHAARDLSDAVFAAKVTPCIVKLYTSADKAVRVALLENLHKYAHHLSDKVVDEQVYNSMATGFTDEEAFIRELTLKSVLTLAPKLTQRTHASLLKHLSKLQVDEEPAIRANTTILLGNVARFLNESTAKRVLLNAFTRALRDQFPPTRMAGLMALVATIGYYEPGESATRVIPSVAPLTVDPEKDVREQAFKCLETFTTLLKKHSTRLEDGPEAAAAALAAESEKAPKVTGNVLRWAVNAAAKRIGGGGGSSSGGQEMDTAALAGHGLKPEEEAAARGVDMGAKAFSSAAPPPRLYGEAYTPTSTPGPSPAPSPAKPAGDNGGAGTGRRAAGVAGDGGRLPPPSPEQPIADDDGDGWGDLDDEAGSDGGGEDEDEAEAAARARLASRSGGGGAAGGRPAAAPTSQRPPARLAPLAPRTSVSSTGWGDNDDDLFGGADKDGREIPPMSAVAVAASRPPPASRPRPTGGHVGISGGGRGAGRGVGRQVSSKPAPMKLGAKKLNAADIDLESMLN</sequence>
<reference evidence="4" key="1">
    <citation type="submission" date="2021-01" db="EMBL/GenBank/DDBJ databases">
        <authorList>
            <person name="Corre E."/>
            <person name="Pelletier E."/>
            <person name="Niang G."/>
            <person name="Scheremetjew M."/>
            <person name="Finn R."/>
            <person name="Kale V."/>
            <person name="Holt S."/>
            <person name="Cochrane G."/>
            <person name="Meng A."/>
            <person name="Brown T."/>
            <person name="Cohen L."/>
        </authorList>
    </citation>
    <scope>NUCLEOTIDE SEQUENCE</scope>
    <source>
        <strain evidence="4">SL-175</strain>
    </source>
</reference>
<dbReference type="SUPFAM" id="SSF56112">
    <property type="entry name" value="Protein kinase-like (PK-like)"/>
    <property type="match status" value="1"/>
</dbReference>
<dbReference type="PANTHER" id="PTHR12984:SF3">
    <property type="entry name" value="N-TERMINAL KINASE-LIKE PROTEIN"/>
    <property type="match status" value="1"/>
</dbReference>
<evidence type="ECO:0000259" key="3">
    <source>
        <dbReference type="PROSITE" id="PS50011"/>
    </source>
</evidence>